<sequence>MRRASRRFWCLIPFTRKKRLRKESQLDVRILLRNDLATIDEDSETYHDKNNKAEKPKRAKMGKKIKKQEKQETGRVFETQFSLKNSYALFLDRMTSSRSFGGVQVY</sequence>
<protein>
    <submittedName>
        <fullName evidence="2">Uncharacterized protein</fullName>
    </submittedName>
</protein>
<dbReference type="OrthoDB" id="1936426at2759"/>
<organism evidence="2 3">
    <name type="scientific">Artemisia annua</name>
    <name type="common">Sweet wormwood</name>
    <dbReference type="NCBI Taxonomy" id="35608"/>
    <lineage>
        <taxon>Eukaryota</taxon>
        <taxon>Viridiplantae</taxon>
        <taxon>Streptophyta</taxon>
        <taxon>Embryophyta</taxon>
        <taxon>Tracheophyta</taxon>
        <taxon>Spermatophyta</taxon>
        <taxon>Magnoliopsida</taxon>
        <taxon>eudicotyledons</taxon>
        <taxon>Gunneridae</taxon>
        <taxon>Pentapetalae</taxon>
        <taxon>asterids</taxon>
        <taxon>campanulids</taxon>
        <taxon>Asterales</taxon>
        <taxon>Asteraceae</taxon>
        <taxon>Asteroideae</taxon>
        <taxon>Anthemideae</taxon>
        <taxon>Artemisiinae</taxon>
        <taxon>Artemisia</taxon>
    </lineage>
</organism>
<evidence type="ECO:0000313" key="2">
    <source>
        <dbReference type="EMBL" id="PWA62405.1"/>
    </source>
</evidence>
<accession>A0A2U1MMB9</accession>
<feature type="compositionally biased region" description="Basic residues" evidence="1">
    <location>
        <begin position="57"/>
        <end position="67"/>
    </location>
</feature>
<comment type="caution">
    <text evidence="2">The sequence shown here is derived from an EMBL/GenBank/DDBJ whole genome shotgun (WGS) entry which is preliminary data.</text>
</comment>
<gene>
    <name evidence="2" type="ORF">CTI12_AA365700</name>
</gene>
<dbReference type="AlphaFoldDB" id="A0A2U1MMB9"/>
<dbReference type="Proteomes" id="UP000245207">
    <property type="component" value="Unassembled WGS sequence"/>
</dbReference>
<keyword evidence="3" id="KW-1185">Reference proteome</keyword>
<evidence type="ECO:0000256" key="1">
    <source>
        <dbReference type="SAM" id="MobiDB-lite"/>
    </source>
</evidence>
<name>A0A2U1MMB9_ARTAN</name>
<dbReference type="EMBL" id="PKPP01004877">
    <property type="protein sequence ID" value="PWA62405.1"/>
    <property type="molecule type" value="Genomic_DNA"/>
</dbReference>
<feature type="region of interest" description="Disordered" evidence="1">
    <location>
        <begin position="43"/>
        <end position="71"/>
    </location>
</feature>
<feature type="compositionally biased region" description="Basic and acidic residues" evidence="1">
    <location>
        <begin position="44"/>
        <end position="56"/>
    </location>
</feature>
<reference evidence="2 3" key="1">
    <citation type="journal article" date="2018" name="Mol. Plant">
        <title>The genome of Artemisia annua provides insight into the evolution of Asteraceae family and artemisinin biosynthesis.</title>
        <authorList>
            <person name="Shen Q."/>
            <person name="Zhang L."/>
            <person name="Liao Z."/>
            <person name="Wang S."/>
            <person name="Yan T."/>
            <person name="Shi P."/>
            <person name="Liu M."/>
            <person name="Fu X."/>
            <person name="Pan Q."/>
            <person name="Wang Y."/>
            <person name="Lv Z."/>
            <person name="Lu X."/>
            <person name="Zhang F."/>
            <person name="Jiang W."/>
            <person name="Ma Y."/>
            <person name="Chen M."/>
            <person name="Hao X."/>
            <person name="Li L."/>
            <person name="Tang Y."/>
            <person name="Lv G."/>
            <person name="Zhou Y."/>
            <person name="Sun X."/>
            <person name="Brodelius P.E."/>
            <person name="Rose J.K.C."/>
            <person name="Tang K."/>
        </authorList>
    </citation>
    <scope>NUCLEOTIDE SEQUENCE [LARGE SCALE GENOMIC DNA]</scope>
    <source>
        <strain evidence="3">cv. Huhao1</strain>
        <tissue evidence="2">Leaf</tissue>
    </source>
</reference>
<proteinExistence type="predicted"/>
<evidence type="ECO:0000313" key="3">
    <source>
        <dbReference type="Proteomes" id="UP000245207"/>
    </source>
</evidence>